<reference evidence="2" key="1">
    <citation type="submission" date="2021-03" db="EMBL/GenBank/DDBJ databases">
        <authorList>
            <person name="Alouane T."/>
            <person name="Langin T."/>
            <person name="Bonhomme L."/>
        </authorList>
    </citation>
    <scope>NUCLEOTIDE SEQUENCE</scope>
    <source>
        <strain evidence="2">MDC_Fg202</strain>
    </source>
</reference>
<organism evidence="2 3">
    <name type="scientific">Gibberella zeae</name>
    <name type="common">Wheat head blight fungus</name>
    <name type="synonym">Fusarium graminearum</name>
    <dbReference type="NCBI Taxonomy" id="5518"/>
    <lineage>
        <taxon>Eukaryota</taxon>
        <taxon>Fungi</taxon>
        <taxon>Dikarya</taxon>
        <taxon>Ascomycota</taxon>
        <taxon>Pezizomycotina</taxon>
        <taxon>Sordariomycetes</taxon>
        <taxon>Hypocreomycetidae</taxon>
        <taxon>Hypocreales</taxon>
        <taxon>Nectriaceae</taxon>
        <taxon>Fusarium</taxon>
    </lineage>
</organism>
<accession>A0A9N8NF95</accession>
<evidence type="ECO:0000313" key="2">
    <source>
        <dbReference type="EMBL" id="CAG1970834.1"/>
    </source>
</evidence>
<evidence type="ECO:0000313" key="3">
    <source>
        <dbReference type="Proteomes" id="UP000746612"/>
    </source>
</evidence>
<dbReference type="EMBL" id="CAJPIJ010000087">
    <property type="protein sequence ID" value="CAG1970834.1"/>
    <property type="molecule type" value="Genomic_DNA"/>
</dbReference>
<feature type="compositionally biased region" description="Basic residues" evidence="1">
    <location>
        <begin position="18"/>
        <end position="35"/>
    </location>
</feature>
<comment type="caution">
    <text evidence="2">The sequence shown here is derived from an EMBL/GenBank/DDBJ whole genome shotgun (WGS) entry which is preliminary data.</text>
</comment>
<dbReference type="AlphaFoldDB" id="A0A9N8NF95"/>
<gene>
    <name evidence="2" type="ORF">MDCFG202_LOCUS92434</name>
</gene>
<protein>
    <submittedName>
        <fullName evidence="2">Uncharacterized protein</fullName>
    </submittedName>
</protein>
<evidence type="ECO:0000256" key="1">
    <source>
        <dbReference type="SAM" id="MobiDB-lite"/>
    </source>
</evidence>
<sequence length="90" mass="10385">MKVRFVATKEYDSATQRRRVLQANRTRNHRKRQKVKEKTAAINYQGEQLPDAVNSVAENEATGPKRDSPLENEEIKEDSTFTCENFTISI</sequence>
<proteinExistence type="predicted"/>
<name>A0A9N8NF95_GIBZA</name>
<dbReference type="Proteomes" id="UP000746612">
    <property type="component" value="Unassembled WGS sequence"/>
</dbReference>
<feature type="region of interest" description="Disordered" evidence="1">
    <location>
        <begin position="18"/>
        <end position="75"/>
    </location>
</feature>